<evidence type="ECO:0000313" key="2">
    <source>
        <dbReference type="Proteomes" id="UP001300604"/>
    </source>
</evidence>
<gene>
    <name evidence="1" type="ORF">PXC00_08585</name>
</gene>
<reference evidence="2" key="3">
    <citation type="submission" date="2024-06" db="EMBL/GenBank/DDBJ databases">
        <authorList>
            <person name="Zeng C."/>
        </authorList>
    </citation>
    <scope>NUCLEOTIDE SEQUENCE [LARGE SCALE GENOMIC DNA]</scope>
    <source>
        <strain evidence="2">ZCY20-5</strain>
    </source>
</reference>
<protein>
    <submittedName>
        <fullName evidence="1">DUF6470 family protein</fullName>
    </submittedName>
</protein>
<sequence length="201" mass="22576">MQLLSIHTIPLRYEIHCEPARLEMKDASAQPVASAKTQSPKLTQHLAQSQIQMDGYEMRKAFGLLNNTDFAKSRADDGVQNIQDVTQNNVDVGKQLSHIEKGVTISDIVKQKALQQPTYVTVFLPNGGTKISWTPAQAENQYDAGSTSYDWETNRPEYTYIPGSFSMKITQWPRVEIEYLGGFSYVPPSANPDYEEEITAE</sequence>
<organism evidence="1 2">
    <name type="scientific">Caproicibacterium argilliputei</name>
    <dbReference type="NCBI Taxonomy" id="3030016"/>
    <lineage>
        <taxon>Bacteria</taxon>
        <taxon>Bacillati</taxon>
        <taxon>Bacillota</taxon>
        <taxon>Clostridia</taxon>
        <taxon>Eubacteriales</taxon>
        <taxon>Oscillospiraceae</taxon>
        <taxon>Caproicibacterium</taxon>
    </lineage>
</organism>
<reference evidence="2" key="2">
    <citation type="submission" date="2024-06" db="EMBL/GenBank/DDBJ databases">
        <title>Caproicibacterium argilliputei sp. nov, a novel caproic acid producing anaerobic bacterium isolated from pit mud.</title>
        <authorList>
            <person name="Zeng C."/>
        </authorList>
    </citation>
    <scope>NUCLEOTIDE SEQUENCE [LARGE SCALE GENOMIC DNA]</scope>
    <source>
        <strain evidence="2">ZCY20-5</strain>
    </source>
</reference>
<accession>A0AA97D9F8</accession>
<proteinExistence type="predicted"/>
<dbReference type="RefSeq" id="WP_275843912.1">
    <property type="nucleotide sequence ID" value="NZ_CP135996.1"/>
</dbReference>
<evidence type="ECO:0000313" key="1">
    <source>
        <dbReference type="EMBL" id="WOC31281.1"/>
    </source>
</evidence>
<dbReference type="InterPro" id="IPR045527">
    <property type="entry name" value="DUF6470"/>
</dbReference>
<name>A0AA97D9F8_9FIRM</name>
<dbReference type="EMBL" id="CP135996">
    <property type="protein sequence ID" value="WOC31281.1"/>
    <property type="molecule type" value="Genomic_DNA"/>
</dbReference>
<dbReference type="Pfam" id="PF20074">
    <property type="entry name" value="DUF6470"/>
    <property type="match status" value="1"/>
</dbReference>
<dbReference type="AlphaFoldDB" id="A0AA97D9F8"/>
<reference evidence="1 2" key="1">
    <citation type="submission" date="2024-06" db="EMBL/GenBank/DDBJ databases">
        <title>Caproicibacterium argilliputei sp. nov, a novel caproic acid producing anaerobic bacterium isolated from pit mud.</title>
        <authorList>
            <person name="Xia S."/>
        </authorList>
    </citation>
    <scope>NUCLEOTIDE SEQUENCE [LARGE SCALE GENOMIC DNA]</scope>
    <source>
        <strain evidence="1 2">ZCY20-5</strain>
    </source>
</reference>
<keyword evidence="2" id="KW-1185">Reference proteome</keyword>
<dbReference type="KEGG" id="carl:PXC00_08585"/>
<dbReference type="Proteomes" id="UP001300604">
    <property type="component" value="Chromosome"/>
</dbReference>